<organism evidence="1 2">
    <name type="scientific">Aphanomyces euteiches</name>
    <dbReference type="NCBI Taxonomy" id="100861"/>
    <lineage>
        <taxon>Eukaryota</taxon>
        <taxon>Sar</taxon>
        <taxon>Stramenopiles</taxon>
        <taxon>Oomycota</taxon>
        <taxon>Saprolegniomycetes</taxon>
        <taxon>Saprolegniales</taxon>
        <taxon>Verrucalvaceae</taxon>
        <taxon>Aphanomyces</taxon>
    </lineage>
</organism>
<name>A0A6G0XLW9_9STRA</name>
<gene>
    <name evidence="1" type="ORF">Ae201684_003145</name>
</gene>
<evidence type="ECO:0000313" key="2">
    <source>
        <dbReference type="Proteomes" id="UP000481153"/>
    </source>
</evidence>
<comment type="caution">
    <text evidence="1">The sequence shown here is derived from an EMBL/GenBank/DDBJ whole genome shotgun (WGS) entry which is preliminary data.</text>
</comment>
<proteinExistence type="predicted"/>
<evidence type="ECO:0000313" key="1">
    <source>
        <dbReference type="EMBL" id="KAF0741459.1"/>
    </source>
</evidence>
<dbReference type="VEuPathDB" id="FungiDB:AeMF1_007178"/>
<dbReference type="AlphaFoldDB" id="A0A6G0XLW9"/>
<protein>
    <submittedName>
        <fullName evidence="1">Uncharacterized protein</fullName>
    </submittedName>
</protein>
<dbReference type="Proteomes" id="UP000481153">
    <property type="component" value="Unassembled WGS sequence"/>
</dbReference>
<reference evidence="1 2" key="1">
    <citation type="submission" date="2019-07" db="EMBL/GenBank/DDBJ databases">
        <title>Genomics analysis of Aphanomyces spp. identifies a new class of oomycete effector associated with host adaptation.</title>
        <authorList>
            <person name="Gaulin E."/>
        </authorList>
    </citation>
    <scope>NUCLEOTIDE SEQUENCE [LARGE SCALE GENOMIC DNA]</scope>
    <source>
        <strain evidence="1 2">ATCC 201684</strain>
    </source>
</reference>
<accession>A0A6G0XLW9</accession>
<dbReference type="EMBL" id="VJMJ01000036">
    <property type="protein sequence ID" value="KAF0741459.1"/>
    <property type="molecule type" value="Genomic_DNA"/>
</dbReference>
<sequence>MITTVDFTKCFCSCAGPLFSKKYLRPHRTNGSKVLRCFPHCCPEHTESPFCASSLAVSVTGSLELIEKCRVFLRFEASYEPGVVCGGFVDALAIEQSMRSESNPRGEWIPTQPVAVENDQVIFEFRAQADGGWNYRWLGGSSTQQRRCWHYIKAYVCYPSNRPDRLRVIAVVRSPPFVVMSYRRACKSCQKKSNAEPILSATHREACECEGMYRLTDSALDDIISSGTTERIILPDLGSTIHTIQYRNPREKEYHLAALYMTLKFAAISPAVAEELSIVANKLTGTGNKEIWLPIATASSSSPYEMQCLDIFLALFRSRNSLDVLLTKNAQAILDQNRLHEVYEEWLSVAYDTIVYSALRAKDIAPESYFTALLHAHRAVNPTLFTDNQVVSVGFEAFVAQLREIYLALSYRPPEIPSPDSTLDGLWICALDACQVDLCSLSPSLLTVLRGLSMGMRFHLRLSSKSSLFIRSDIALFSTIWSEFILDGAPRVVRVFPNGESTMTACGGHMYGDYVGLNQYPGPVQICLYCWPTEHEKNRTCYILQVVFQPVKHTMLVCHVQVATSRSLIEQHAWNMSAADRIASFDQHDSTVVMKISAKYQRGA</sequence>
<keyword evidence="2" id="KW-1185">Reference proteome</keyword>